<organism evidence="5 6">
    <name type="scientific">Anthropogastromicrobium aceti</name>
    <dbReference type="NCBI Taxonomy" id="2981768"/>
    <lineage>
        <taxon>Bacteria</taxon>
        <taxon>Bacillati</taxon>
        <taxon>Bacillota</taxon>
        <taxon>Clostridia</taxon>
        <taxon>Lachnospirales</taxon>
        <taxon>Lachnospiraceae</taxon>
        <taxon>Anthropogastromicrobium</taxon>
    </lineage>
</organism>
<dbReference type="GO" id="GO:0008484">
    <property type="term" value="F:sulfuric ester hydrolase activity"/>
    <property type="evidence" value="ECO:0007669"/>
    <property type="project" value="TreeGrafter"/>
</dbReference>
<evidence type="ECO:0000259" key="4">
    <source>
        <dbReference type="Pfam" id="PF00884"/>
    </source>
</evidence>
<reference evidence="5 6" key="1">
    <citation type="submission" date="2021-10" db="EMBL/GenBank/DDBJ databases">
        <title>Anaerobic single-cell dispensing facilitates the cultivation of human gut bacteria.</title>
        <authorList>
            <person name="Afrizal A."/>
        </authorList>
    </citation>
    <scope>NUCLEOTIDE SEQUENCE [LARGE SCALE GENOMIC DNA]</scope>
    <source>
        <strain evidence="5 6">CLA-AA-H224</strain>
    </source>
</reference>
<dbReference type="InterPro" id="IPR017850">
    <property type="entry name" value="Alkaline_phosphatase_core_sf"/>
</dbReference>
<feature type="domain" description="Sulfatase N-terminal" evidence="4">
    <location>
        <begin position="4"/>
        <end position="333"/>
    </location>
</feature>
<gene>
    <name evidence="5" type="ORF">LKD48_08650</name>
</gene>
<evidence type="ECO:0000256" key="2">
    <source>
        <dbReference type="ARBA" id="ARBA00022723"/>
    </source>
</evidence>
<dbReference type="AlphaFoldDB" id="A0AAE3E493"/>
<dbReference type="Gene3D" id="3.40.720.10">
    <property type="entry name" value="Alkaline Phosphatase, subunit A"/>
    <property type="match status" value="1"/>
</dbReference>
<evidence type="ECO:0000313" key="6">
    <source>
        <dbReference type="Proteomes" id="UP001198200"/>
    </source>
</evidence>
<dbReference type="InterPro" id="IPR024607">
    <property type="entry name" value="Sulfatase_CS"/>
</dbReference>
<dbReference type="PROSITE" id="PS00523">
    <property type="entry name" value="SULFATASE_1"/>
    <property type="match status" value="1"/>
</dbReference>
<dbReference type="PANTHER" id="PTHR45953">
    <property type="entry name" value="IDURONATE 2-SULFATASE"/>
    <property type="match status" value="1"/>
</dbReference>
<dbReference type="RefSeq" id="WP_227102424.1">
    <property type="nucleotide sequence ID" value="NZ_JAJEQN010000019.1"/>
</dbReference>
<dbReference type="SUPFAM" id="SSF53649">
    <property type="entry name" value="Alkaline phosphatase-like"/>
    <property type="match status" value="1"/>
</dbReference>
<evidence type="ECO:0000313" key="5">
    <source>
        <dbReference type="EMBL" id="MCC2221699.1"/>
    </source>
</evidence>
<keyword evidence="2" id="KW-0479">Metal-binding</keyword>
<proteinExistence type="inferred from homology"/>
<evidence type="ECO:0000256" key="3">
    <source>
        <dbReference type="ARBA" id="ARBA00022801"/>
    </source>
</evidence>
<dbReference type="GO" id="GO:0046872">
    <property type="term" value="F:metal ion binding"/>
    <property type="evidence" value="ECO:0007669"/>
    <property type="project" value="UniProtKB-KW"/>
</dbReference>
<keyword evidence="6" id="KW-1185">Reference proteome</keyword>
<evidence type="ECO:0000256" key="1">
    <source>
        <dbReference type="ARBA" id="ARBA00008779"/>
    </source>
</evidence>
<dbReference type="Proteomes" id="UP001198200">
    <property type="component" value="Unassembled WGS sequence"/>
</dbReference>
<dbReference type="Pfam" id="PF00884">
    <property type="entry name" value="Sulfatase"/>
    <property type="match status" value="1"/>
</dbReference>
<dbReference type="InterPro" id="IPR000917">
    <property type="entry name" value="Sulfatase_N"/>
</dbReference>
<dbReference type="EMBL" id="JAJEQN010000019">
    <property type="protein sequence ID" value="MCC2221699.1"/>
    <property type="molecule type" value="Genomic_DNA"/>
</dbReference>
<keyword evidence="3 5" id="KW-0378">Hydrolase</keyword>
<comment type="similarity">
    <text evidence="1">Belongs to the sulfatase family.</text>
</comment>
<protein>
    <submittedName>
        <fullName evidence="5">Sulfatase-like hydrolase/transferase</fullName>
    </submittedName>
</protein>
<accession>A0AAE3E493</accession>
<dbReference type="GO" id="GO:0005737">
    <property type="term" value="C:cytoplasm"/>
    <property type="evidence" value="ECO:0007669"/>
    <property type="project" value="TreeGrafter"/>
</dbReference>
<comment type="caution">
    <text evidence="5">The sequence shown here is derived from an EMBL/GenBank/DDBJ whole genome shotgun (WGS) entry which is preliminary data.</text>
</comment>
<sequence>MKKQIVVLMTDTTRKDMVGCYGNEKMKTPNLDRLAQEGIRYENAYTCQPVCGPARGAIFTGAFPHTNGVVTNSIGMGDNIKTIGQRLHDNKIECGYIGKWHLDGSDYFGNGVCPDGWNPKYWYDMRTYLSELSDEDKLRSRDSQTSYTEGFSEEFTYAHRCSDRAIAYLNEFKDQDFFLTVSYDEPHGPSLCPAPFNHMYDGFCFESSPSFQDDLSKKPMLQQLWAGKNLHAPESEINKASKGLSLFLGCNSFADYEMGRVLDAISKLAPDAMVIYTSDHGDMLGAHRLTSKNAAAYKEVANIPLIIKGGAKGQVVHEMASHIDIAPTIMDYFELPVPKTMEGKSMLAQIYDPSVKINDAVFTEFTRYEVDHDGFGGLQMMRAITTKRYKLVIHLLDTDEFYDLETDPYEVENRINDEAYEAVRNELHDKLLAHMDDTRDLYRGYQWKMRPWRKNVTPDWNNGGYTRQRENEEYEPRQLDYDTGLPMEKAVRNKLLY</sequence>
<dbReference type="PANTHER" id="PTHR45953:SF1">
    <property type="entry name" value="IDURONATE 2-SULFATASE"/>
    <property type="match status" value="1"/>
</dbReference>
<name>A0AAE3E493_9FIRM</name>